<reference evidence="1" key="1">
    <citation type="submission" date="2016-07" db="EMBL/GenBank/DDBJ databases">
        <authorList>
            <person name="Bretaudeau A."/>
        </authorList>
    </citation>
    <scope>NUCLEOTIDE SEQUENCE</scope>
    <source>
        <strain evidence="1">Rice</strain>
        <tissue evidence="1">Whole body</tissue>
    </source>
</reference>
<proteinExistence type="predicted"/>
<protein>
    <submittedName>
        <fullName evidence="1">SFRICE_020667</fullName>
    </submittedName>
</protein>
<evidence type="ECO:0000313" key="1">
    <source>
        <dbReference type="EMBL" id="SOQ44664.1"/>
    </source>
</evidence>
<accession>A0A2H1VWS8</accession>
<dbReference type="EMBL" id="ODYU01004604">
    <property type="protein sequence ID" value="SOQ44664.1"/>
    <property type="molecule type" value="Genomic_DNA"/>
</dbReference>
<gene>
    <name evidence="1" type="ORF">SFRICE_020667</name>
</gene>
<dbReference type="AlphaFoldDB" id="A0A2H1VWS8"/>
<name>A0A2H1VWS8_SPOFR</name>
<sequence length="195" mass="20450">MLLCYVVKVSVSGPRGPGVGGRRPASREMMGMESALGGRGDTSVCLVGGASLVSGIFSSVSSSGCSSMNSFSIFPSAAPIIWRMAVPRVHTTNIAIIKDMINNPLLGHTIDSRQISPRTNRCEHTTSLEPTERKSHSSVIPEVPASLCARSVLFAIDKVIDPVPQCGEVYVELGLAGDAAVAVVAHDAQQRAPAH</sequence>
<organism evidence="1">
    <name type="scientific">Spodoptera frugiperda</name>
    <name type="common">Fall armyworm</name>
    <dbReference type="NCBI Taxonomy" id="7108"/>
    <lineage>
        <taxon>Eukaryota</taxon>
        <taxon>Metazoa</taxon>
        <taxon>Ecdysozoa</taxon>
        <taxon>Arthropoda</taxon>
        <taxon>Hexapoda</taxon>
        <taxon>Insecta</taxon>
        <taxon>Pterygota</taxon>
        <taxon>Neoptera</taxon>
        <taxon>Endopterygota</taxon>
        <taxon>Lepidoptera</taxon>
        <taxon>Glossata</taxon>
        <taxon>Ditrysia</taxon>
        <taxon>Noctuoidea</taxon>
        <taxon>Noctuidae</taxon>
        <taxon>Amphipyrinae</taxon>
        <taxon>Spodoptera</taxon>
    </lineage>
</organism>